<organism evidence="2">
    <name type="scientific">Podoviridae sp. ctlpi2</name>
    <dbReference type="NCBI Taxonomy" id="2826574"/>
    <lineage>
        <taxon>Viruses</taxon>
        <taxon>Duplodnaviria</taxon>
        <taxon>Heunggongvirae</taxon>
        <taxon>Uroviricota</taxon>
        <taxon>Caudoviricetes</taxon>
    </lineage>
</organism>
<accession>A0A8S5MLL4</accession>
<name>A0A8S5MLL4_9CAUD</name>
<dbReference type="EMBL" id="BK014928">
    <property type="protein sequence ID" value="DAD83134.1"/>
    <property type="molecule type" value="Genomic_DNA"/>
</dbReference>
<proteinExistence type="predicted"/>
<protein>
    <submittedName>
        <fullName evidence="2">Uncharacterized protein</fullName>
    </submittedName>
</protein>
<evidence type="ECO:0000313" key="2">
    <source>
        <dbReference type="EMBL" id="DAD83134.1"/>
    </source>
</evidence>
<keyword evidence="1" id="KW-0175">Coiled coil</keyword>
<evidence type="ECO:0000256" key="1">
    <source>
        <dbReference type="SAM" id="Coils"/>
    </source>
</evidence>
<reference evidence="2" key="1">
    <citation type="journal article" date="2021" name="Proc. Natl. Acad. Sci. U.S.A.">
        <title>A Catalog of Tens of Thousands of Viruses from Human Metagenomes Reveals Hidden Associations with Chronic Diseases.</title>
        <authorList>
            <person name="Tisza M.J."/>
            <person name="Buck C.B."/>
        </authorList>
    </citation>
    <scope>NUCLEOTIDE SEQUENCE</scope>
    <source>
        <strain evidence="2">Ctlpi2</strain>
    </source>
</reference>
<feature type="coiled-coil region" evidence="1">
    <location>
        <begin position="8"/>
        <end position="42"/>
    </location>
</feature>
<sequence>MEQPNDGARKLLDLVQRLTRELADLRNRVEALERKRQRTLRAKPQAIALAAHLYWVRGVPAKRVHQAGVLSQAQMQNLTEWPKQAVQDFCADNRVLTILREGLPDEQAEMLAPGWAQVVEYINTKRDGVKTPWEV</sequence>